<dbReference type="RefSeq" id="WP_207154150.1">
    <property type="nucleotide sequence ID" value="NZ_AP024484.1"/>
</dbReference>
<name>A0ABM7P1C5_9BACT</name>
<reference evidence="8 9" key="1">
    <citation type="journal article" date="2022" name="Int. J. Syst. Evol. Microbiol.">
        <title>Prevotella herbatica sp. nov., a plant polysaccharide-decomposing anaerobic bacterium isolated from a methanogenic reactor.</title>
        <authorList>
            <person name="Uek A."/>
            <person name="Tonouchi A."/>
            <person name="Kaku N."/>
            <person name="Ueki K."/>
        </authorList>
    </citation>
    <scope>NUCLEOTIDE SEQUENCE [LARGE SCALE GENOMIC DNA]</scope>
    <source>
        <strain evidence="8 9">WR041</strain>
    </source>
</reference>
<dbReference type="Pfam" id="PF04055">
    <property type="entry name" value="Radical_SAM"/>
    <property type="match status" value="1"/>
</dbReference>
<dbReference type="InterPro" id="IPR032432">
    <property type="entry name" value="Radical_SAM_C"/>
</dbReference>
<evidence type="ECO:0000313" key="9">
    <source>
        <dbReference type="Proteomes" id="UP001319045"/>
    </source>
</evidence>
<feature type="domain" description="Radical SAM core" evidence="7">
    <location>
        <begin position="15"/>
        <end position="256"/>
    </location>
</feature>
<dbReference type="InterPro" id="IPR006638">
    <property type="entry name" value="Elp3/MiaA/NifB-like_rSAM"/>
</dbReference>
<sequence length="302" mass="34794">MNGYYNDFSTWIKTVLPYKVQKISIDAGFSCPNRDGRISYGGCVFCDNKTFNPSYCNPEKTISQQIKEGKEFFRSKYPDMKYLAYFQAFTNTYAPLDELKKMYLEALETEDVVGIVIGTRPDCVSDELLDFLEELKERTFVIVEYGIESANDKTLKDINRGHDFECSCKAIQRTHEHGILCCGHVILGLPGEDVQECLKQARKISQLPIDILKIHQLQVIKGTKLATQYAEKQFKVYSVDEYIQLLAEYIRNLNPNIVLERFVSQSPADMLIAPKWGLKNYEFTNLFMNYLKENNIKQGDSI</sequence>
<dbReference type="InterPro" id="IPR039661">
    <property type="entry name" value="ELP3"/>
</dbReference>
<protein>
    <submittedName>
        <fullName evidence="8">TIGR01212 family radical SAM protein</fullName>
    </submittedName>
</protein>
<evidence type="ECO:0000256" key="6">
    <source>
        <dbReference type="ARBA" id="ARBA00023014"/>
    </source>
</evidence>
<keyword evidence="4" id="KW-0479">Metal-binding</keyword>
<dbReference type="Proteomes" id="UP001319045">
    <property type="component" value="Chromosome"/>
</dbReference>
<evidence type="ECO:0000256" key="4">
    <source>
        <dbReference type="ARBA" id="ARBA00022723"/>
    </source>
</evidence>
<dbReference type="SFLD" id="SFLDS00029">
    <property type="entry name" value="Radical_SAM"/>
    <property type="match status" value="1"/>
</dbReference>
<evidence type="ECO:0000256" key="2">
    <source>
        <dbReference type="ARBA" id="ARBA00022485"/>
    </source>
</evidence>
<keyword evidence="6" id="KW-0411">Iron-sulfur</keyword>
<dbReference type="PROSITE" id="PS51918">
    <property type="entry name" value="RADICAL_SAM"/>
    <property type="match status" value="1"/>
</dbReference>
<keyword evidence="5" id="KW-0408">Iron</keyword>
<keyword evidence="2" id="KW-0004">4Fe-4S</keyword>
<proteinExistence type="predicted"/>
<dbReference type="Pfam" id="PF16199">
    <property type="entry name" value="Radical_SAM_C"/>
    <property type="match status" value="1"/>
</dbReference>
<dbReference type="Gene3D" id="3.80.30.20">
    <property type="entry name" value="tm_1862 like domain"/>
    <property type="match status" value="1"/>
</dbReference>
<dbReference type="InterPro" id="IPR005911">
    <property type="entry name" value="YhcC-like"/>
</dbReference>
<dbReference type="SUPFAM" id="SSF102114">
    <property type="entry name" value="Radical SAM enzymes"/>
    <property type="match status" value="1"/>
</dbReference>
<evidence type="ECO:0000256" key="3">
    <source>
        <dbReference type="ARBA" id="ARBA00022691"/>
    </source>
</evidence>
<accession>A0ABM7P1C5</accession>
<organism evidence="8 9">
    <name type="scientific">Prevotella herbatica</name>
    <dbReference type="NCBI Taxonomy" id="2801997"/>
    <lineage>
        <taxon>Bacteria</taxon>
        <taxon>Pseudomonadati</taxon>
        <taxon>Bacteroidota</taxon>
        <taxon>Bacteroidia</taxon>
        <taxon>Bacteroidales</taxon>
        <taxon>Prevotellaceae</taxon>
        <taxon>Prevotella</taxon>
    </lineage>
</organism>
<dbReference type="NCBIfam" id="TIGR01212">
    <property type="entry name" value="TIGR01212 family radical SAM protein"/>
    <property type="match status" value="1"/>
</dbReference>
<dbReference type="PANTHER" id="PTHR11135">
    <property type="entry name" value="HISTONE ACETYLTRANSFERASE-RELATED"/>
    <property type="match status" value="1"/>
</dbReference>
<dbReference type="SFLD" id="SFLDG01086">
    <property type="entry name" value="elongater_protein-like"/>
    <property type="match status" value="1"/>
</dbReference>
<evidence type="ECO:0000256" key="1">
    <source>
        <dbReference type="ARBA" id="ARBA00001966"/>
    </source>
</evidence>
<evidence type="ECO:0000259" key="7">
    <source>
        <dbReference type="PROSITE" id="PS51918"/>
    </source>
</evidence>
<keyword evidence="9" id="KW-1185">Reference proteome</keyword>
<dbReference type="InterPro" id="IPR023404">
    <property type="entry name" value="rSAM_horseshoe"/>
</dbReference>
<dbReference type="SMART" id="SM00729">
    <property type="entry name" value="Elp3"/>
    <property type="match status" value="1"/>
</dbReference>
<dbReference type="EMBL" id="AP024484">
    <property type="protein sequence ID" value="BCS86573.1"/>
    <property type="molecule type" value="Genomic_DNA"/>
</dbReference>
<dbReference type="SFLD" id="SFLDG01091">
    <property type="entry name" value="uncharacterized_CHP01210-like"/>
    <property type="match status" value="1"/>
</dbReference>
<evidence type="ECO:0000313" key="8">
    <source>
        <dbReference type="EMBL" id="BCS86573.1"/>
    </source>
</evidence>
<dbReference type="PANTHER" id="PTHR11135:SF1">
    <property type="entry name" value="PROTEIN YHCC"/>
    <property type="match status" value="1"/>
</dbReference>
<gene>
    <name evidence="8" type="ORF">prwr041_24660</name>
</gene>
<dbReference type="InterPro" id="IPR058240">
    <property type="entry name" value="rSAM_sf"/>
</dbReference>
<evidence type="ECO:0000256" key="5">
    <source>
        <dbReference type="ARBA" id="ARBA00023004"/>
    </source>
</evidence>
<keyword evidence="3" id="KW-0949">S-adenosyl-L-methionine</keyword>
<dbReference type="InterPro" id="IPR007197">
    <property type="entry name" value="rSAM"/>
</dbReference>
<comment type="cofactor">
    <cofactor evidence="1">
        <name>[4Fe-4S] cluster</name>
        <dbReference type="ChEBI" id="CHEBI:49883"/>
    </cofactor>
</comment>